<protein>
    <submittedName>
        <fullName evidence="2">Uncharacterized protein</fullName>
    </submittedName>
</protein>
<reference evidence="2" key="1">
    <citation type="submission" date="2014-09" db="EMBL/GenBank/DDBJ databases">
        <authorList>
            <person name="Magalhaes I.L.F."/>
            <person name="Oliveira U."/>
            <person name="Santos F.R."/>
            <person name="Vidigal T.H.D.A."/>
            <person name="Brescovit A.D."/>
            <person name="Santos A.J."/>
        </authorList>
    </citation>
    <scope>NUCLEOTIDE SEQUENCE</scope>
    <source>
        <tissue evidence="2">Shoot tissue taken approximately 20 cm above the soil surface</tissue>
    </source>
</reference>
<organism evidence="2">
    <name type="scientific">Arundo donax</name>
    <name type="common">Giant reed</name>
    <name type="synonym">Donax arundinaceus</name>
    <dbReference type="NCBI Taxonomy" id="35708"/>
    <lineage>
        <taxon>Eukaryota</taxon>
        <taxon>Viridiplantae</taxon>
        <taxon>Streptophyta</taxon>
        <taxon>Embryophyta</taxon>
        <taxon>Tracheophyta</taxon>
        <taxon>Spermatophyta</taxon>
        <taxon>Magnoliopsida</taxon>
        <taxon>Liliopsida</taxon>
        <taxon>Poales</taxon>
        <taxon>Poaceae</taxon>
        <taxon>PACMAD clade</taxon>
        <taxon>Arundinoideae</taxon>
        <taxon>Arundineae</taxon>
        <taxon>Arundo</taxon>
    </lineage>
</organism>
<sequence length="41" mass="4475">MQVGHVSNKLLDCYVLLTLALWEQAFAGNLSRRGSAPISSQ</sequence>
<keyword evidence="1" id="KW-0732">Signal</keyword>
<evidence type="ECO:0000256" key="1">
    <source>
        <dbReference type="SAM" id="SignalP"/>
    </source>
</evidence>
<feature type="signal peptide" evidence="1">
    <location>
        <begin position="1"/>
        <end position="27"/>
    </location>
</feature>
<dbReference type="EMBL" id="GBRH01164111">
    <property type="protein sequence ID" value="JAE33785.1"/>
    <property type="molecule type" value="Transcribed_RNA"/>
</dbReference>
<proteinExistence type="predicted"/>
<evidence type="ECO:0000313" key="2">
    <source>
        <dbReference type="EMBL" id="JAE33785.1"/>
    </source>
</evidence>
<name>A0A0A9H9C0_ARUDO</name>
<feature type="chain" id="PRO_5002065425" evidence="1">
    <location>
        <begin position="28"/>
        <end position="41"/>
    </location>
</feature>
<dbReference type="AlphaFoldDB" id="A0A0A9H9C0"/>
<reference evidence="2" key="2">
    <citation type="journal article" date="2015" name="Data Brief">
        <title>Shoot transcriptome of the giant reed, Arundo donax.</title>
        <authorList>
            <person name="Barrero R.A."/>
            <person name="Guerrero F.D."/>
            <person name="Moolhuijzen P."/>
            <person name="Goolsby J.A."/>
            <person name="Tidwell J."/>
            <person name="Bellgard S.E."/>
            <person name="Bellgard M.I."/>
        </authorList>
    </citation>
    <scope>NUCLEOTIDE SEQUENCE</scope>
    <source>
        <tissue evidence="2">Shoot tissue taken approximately 20 cm above the soil surface</tissue>
    </source>
</reference>
<accession>A0A0A9H9C0</accession>